<protein>
    <submittedName>
        <fullName evidence="2">Peroxiredoxin</fullName>
    </submittedName>
</protein>
<dbReference type="Gene3D" id="3.40.30.10">
    <property type="entry name" value="Glutaredoxin"/>
    <property type="match status" value="1"/>
</dbReference>
<comment type="caution">
    <text evidence="2">The sequence shown here is derived from an EMBL/GenBank/DDBJ whole genome shotgun (WGS) entry which is preliminary data.</text>
</comment>
<dbReference type="InterPro" id="IPR000866">
    <property type="entry name" value="AhpC/TSA"/>
</dbReference>
<evidence type="ECO:0000259" key="1">
    <source>
        <dbReference type="PROSITE" id="PS51352"/>
    </source>
</evidence>
<name>A0ABX0XD74_9BACT</name>
<evidence type="ECO:0000313" key="2">
    <source>
        <dbReference type="EMBL" id="NJC27162.1"/>
    </source>
</evidence>
<dbReference type="EMBL" id="JAATJH010000004">
    <property type="protein sequence ID" value="NJC27162.1"/>
    <property type="molecule type" value="Genomic_DNA"/>
</dbReference>
<organism evidence="2 3">
    <name type="scientific">Neolewinella antarctica</name>
    <dbReference type="NCBI Taxonomy" id="442734"/>
    <lineage>
        <taxon>Bacteria</taxon>
        <taxon>Pseudomonadati</taxon>
        <taxon>Bacteroidota</taxon>
        <taxon>Saprospiria</taxon>
        <taxon>Saprospirales</taxon>
        <taxon>Lewinellaceae</taxon>
        <taxon>Neolewinella</taxon>
    </lineage>
</organism>
<reference evidence="2 3" key="1">
    <citation type="submission" date="2020-03" db="EMBL/GenBank/DDBJ databases">
        <title>Genomic Encyclopedia of Type Strains, Phase IV (KMG-IV): sequencing the most valuable type-strain genomes for metagenomic binning, comparative biology and taxonomic classification.</title>
        <authorList>
            <person name="Goeker M."/>
        </authorList>
    </citation>
    <scope>NUCLEOTIDE SEQUENCE [LARGE SCALE GENOMIC DNA]</scope>
    <source>
        <strain evidence="2 3">DSM 105096</strain>
    </source>
</reference>
<dbReference type="InterPro" id="IPR036249">
    <property type="entry name" value="Thioredoxin-like_sf"/>
</dbReference>
<dbReference type="CDD" id="cd02969">
    <property type="entry name" value="PRX_like1"/>
    <property type="match status" value="1"/>
</dbReference>
<dbReference type="PANTHER" id="PTHR43640">
    <property type="entry name" value="OS07G0260300 PROTEIN"/>
    <property type="match status" value="1"/>
</dbReference>
<dbReference type="PROSITE" id="PS51352">
    <property type="entry name" value="THIOREDOXIN_2"/>
    <property type="match status" value="1"/>
</dbReference>
<feature type="domain" description="Thioredoxin" evidence="1">
    <location>
        <begin position="9"/>
        <end position="165"/>
    </location>
</feature>
<dbReference type="Pfam" id="PF00578">
    <property type="entry name" value="AhpC-TSA"/>
    <property type="match status" value="1"/>
</dbReference>
<sequence length="185" mass="20450">MALKESTMLAIGTTAPDFNILDTVSGDKRALAQVQGKSGTLFYFICNHCPYVIHTIEELVRVADDYRERGIGAVAISSNDVDRYPLDSPDNMEAFARNYQMNFPYLYDEDQSVARAYAAACTPDIYLFDGDGKLYYRGRLDENRPGSGKEPDGRDLRAALDSLLAGKPAVEKQYPSAGCGIKWKG</sequence>
<gene>
    <name evidence="2" type="ORF">GGR27_002675</name>
</gene>
<dbReference type="SUPFAM" id="SSF52833">
    <property type="entry name" value="Thioredoxin-like"/>
    <property type="match status" value="1"/>
</dbReference>
<dbReference type="Proteomes" id="UP000770785">
    <property type="component" value="Unassembled WGS sequence"/>
</dbReference>
<proteinExistence type="predicted"/>
<keyword evidence="3" id="KW-1185">Reference proteome</keyword>
<evidence type="ECO:0000313" key="3">
    <source>
        <dbReference type="Proteomes" id="UP000770785"/>
    </source>
</evidence>
<dbReference type="PANTHER" id="PTHR43640:SF1">
    <property type="entry name" value="THIOREDOXIN-DEPENDENT PEROXIREDOXIN"/>
    <property type="match status" value="1"/>
</dbReference>
<dbReference type="InterPro" id="IPR013766">
    <property type="entry name" value="Thioredoxin_domain"/>
</dbReference>
<dbReference type="InterPro" id="IPR047262">
    <property type="entry name" value="PRX-like1"/>
</dbReference>
<dbReference type="RefSeq" id="WP_168038016.1">
    <property type="nucleotide sequence ID" value="NZ_JAATJH010000004.1"/>
</dbReference>
<accession>A0ABX0XD74</accession>